<keyword evidence="5 8" id="KW-1133">Transmembrane helix</keyword>
<dbReference type="GO" id="GO:0005886">
    <property type="term" value="C:plasma membrane"/>
    <property type="evidence" value="ECO:0007669"/>
    <property type="project" value="TreeGrafter"/>
</dbReference>
<feature type="transmembrane region" description="Helical" evidence="8">
    <location>
        <begin position="417"/>
        <end position="443"/>
    </location>
</feature>
<evidence type="ECO:0000256" key="2">
    <source>
        <dbReference type="ARBA" id="ARBA00007779"/>
    </source>
</evidence>
<dbReference type="InterPro" id="IPR045122">
    <property type="entry name" value="Csc1-like"/>
</dbReference>
<comment type="caution">
    <text evidence="13">The sequence shown here is derived from an EMBL/GenBank/DDBJ whole genome shotgun (WGS) entry which is preliminary data.</text>
</comment>
<feature type="compositionally biased region" description="Basic and acidic residues" evidence="7">
    <location>
        <begin position="705"/>
        <end position="724"/>
    </location>
</feature>
<keyword evidence="4 8" id="KW-0812">Transmembrane</keyword>
<organism evidence="13 14">
    <name type="scientific">Lunasporangiospora selenospora</name>
    <dbReference type="NCBI Taxonomy" id="979761"/>
    <lineage>
        <taxon>Eukaryota</taxon>
        <taxon>Fungi</taxon>
        <taxon>Fungi incertae sedis</taxon>
        <taxon>Mucoromycota</taxon>
        <taxon>Mortierellomycotina</taxon>
        <taxon>Mortierellomycetes</taxon>
        <taxon>Mortierellales</taxon>
        <taxon>Mortierellaceae</taxon>
        <taxon>Lunasporangiospora</taxon>
    </lineage>
</organism>
<dbReference type="InterPro" id="IPR003864">
    <property type="entry name" value="CSC1/OSCA1-like_7TM"/>
</dbReference>
<feature type="transmembrane region" description="Helical" evidence="8">
    <location>
        <begin position="371"/>
        <end position="397"/>
    </location>
</feature>
<feature type="domain" description="CSC1/OSCA1-like cytosolic" evidence="12">
    <location>
        <begin position="190"/>
        <end position="358"/>
    </location>
</feature>
<feature type="domain" description="CSC1/OSCA1-like 7TM region" evidence="9">
    <location>
        <begin position="369"/>
        <end position="644"/>
    </location>
</feature>
<evidence type="ECO:0000259" key="12">
    <source>
        <dbReference type="Pfam" id="PF14703"/>
    </source>
</evidence>
<keyword evidence="3" id="KW-0813">Transport</keyword>
<evidence type="ECO:0000256" key="8">
    <source>
        <dbReference type="SAM" id="Phobius"/>
    </source>
</evidence>
<feature type="transmembrane region" description="Helical" evidence="8">
    <location>
        <begin position="652"/>
        <end position="672"/>
    </location>
</feature>
<dbReference type="Pfam" id="PF12621">
    <property type="entry name" value="PHM7_ext"/>
    <property type="match status" value="1"/>
</dbReference>
<dbReference type="Pfam" id="PF14703">
    <property type="entry name" value="PHM7_cyt"/>
    <property type="match status" value="1"/>
</dbReference>
<evidence type="ECO:0000256" key="4">
    <source>
        <dbReference type="ARBA" id="ARBA00022692"/>
    </source>
</evidence>
<keyword evidence="14" id="KW-1185">Reference proteome</keyword>
<evidence type="ECO:0000313" key="13">
    <source>
        <dbReference type="EMBL" id="KAF9586186.1"/>
    </source>
</evidence>
<evidence type="ECO:0000256" key="6">
    <source>
        <dbReference type="ARBA" id="ARBA00023136"/>
    </source>
</evidence>
<dbReference type="Pfam" id="PF13967">
    <property type="entry name" value="RSN1_TM"/>
    <property type="match status" value="1"/>
</dbReference>
<name>A0A9P6G3H7_9FUNG</name>
<comment type="subcellular location">
    <subcellularLocation>
        <location evidence="1">Membrane</location>
        <topology evidence="1">Multi-pass membrane protein</topology>
    </subcellularLocation>
</comment>
<evidence type="ECO:0000256" key="3">
    <source>
        <dbReference type="ARBA" id="ARBA00022448"/>
    </source>
</evidence>
<proteinExistence type="inferred from homology"/>
<evidence type="ECO:0000259" key="9">
    <source>
        <dbReference type="Pfam" id="PF02714"/>
    </source>
</evidence>
<accession>A0A9P6G3H7</accession>
<feature type="transmembrane region" description="Helical" evidence="8">
    <location>
        <begin position="579"/>
        <end position="603"/>
    </location>
</feature>
<dbReference type="PANTHER" id="PTHR13018:SF139">
    <property type="entry name" value="PHOSPHATE METABOLISM PROTEIN 7"/>
    <property type="match status" value="1"/>
</dbReference>
<feature type="transmembrane region" description="Helical" evidence="8">
    <location>
        <begin position="103"/>
        <end position="123"/>
    </location>
</feature>
<evidence type="ECO:0000256" key="5">
    <source>
        <dbReference type="ARBA" id="ARBA00022989"/>
    </source>
</evidence>
<evidence type="ECO:0008006" key="15">
    <source>
        <dbReference type="Google" id="ProtNLM"/>
    </source>
</evidence>
<dbReference type="InterPro" id="IPR027815">
    <property type="entry name" value="CSC1/OSCA1-like_cyt"/>
</dbReference>
<keyword evidence="6 8" id="KW-0472">Membrane</keyword>
<dbReference type="Proteomes" id="UP000780801">
    <property type="component" value="Unassembled WGS sequence"/>
</dbReference>
<evidence type="ECO:0000256" key="1">
    <source>
        <dbReference type="ARBA" id="ARBA00004141"/>
    </source>
</evidence>
<evidence type="ECO:0000259" key="11">
    <source>
        <dbReference type="Pfam" id="PF13967"/>
    </source>
</evidence>
<evidence type="ECO:0000259" key="10">
    <source>
        <dbReference type="Pfam" id="PF12621"/>
    </source>
</evidence>
<reference evidence="13" key="1">
    <citation type="journal article" date="2020" name="Fungal Divers.">
        <title>Resolving the Mortierellaceae phylogeny through synthesis of multi-gene phylogenetics and phylogenomics.</title>
        <authorList>
            <person name="Vandepol N."/>
            <person name="Liber J."/>
            <person name="Desiro A."/>
            <person name="Na H."/>
            <person name="Kennedy M."/>
            <person name="Barry K."/>
            <person name="Grigoriev I.V."/>
            <person name="Miller A.N."/>
            <person name="O'Donnell K."/>
            <person name="Stajich J.E."/>
            <person name="Bonito G."/>
        </authorList>
    </citation>
    <scope>NUCLEOTIDE SEQUENCE</scope>
    <source>
        <strain evidence="13">KOD1015</strain>
    </source>
</reference>
<feature type="transmembrane region" description="Helical" evidence="8">
    <location>
        <begin position="20"/>
        <end position="41"/>
    </location>
</feature>
<dbReference type="InterPro" id="IPR032880">
    <property type="entry name" value="CSC1/OSCA1-like_N"/>
</dbReference>
<comment type="similarity">
    <text evidence="2">Belongs to the CSC1 (TC 1.A.17) family.</text>
</comment>
<feature type="transmembrane region" description="Helical" evidence="8">
    <location>
        <begin position="143"/>
        <end position="164"/>
    </location>
</feature>
<feature type="compositionally biased region" description="Polar residues" evidence="7">
    <location>
        <begin position="768"/>
        <end position="778"/>
    </location>
</feature>
<dbReference type="PANTHER" id="PTHR13018">
    <property type="entry name" value="PROBABLE MEMBRANE PROTEIN DUF221-RELATED"/>
    <property type="match status" value="1"/>
</dbReference>
<protein>
    <recommendedName>
        <fullName evidence="15">DUF221-domain-containing protein</fullName>
    </recommendedName>
</protein>
<dbReference type="InterPro" id="IPR022257">
    <property type="entry name" value="PHM7_ext"/>
</dbReference>
<evidence type="ECO:0000313" key="14">
    <source>
        <dbReference type="Proteomes" id="UP000780801"/>
    </source>
</evidence>
<dbReference type="Pfam" id="PF02714">
    <property type="entry name" value="RSN1_7TM"/>
    <property type="match status" value="1"/>
</dbReference>
<sequence length="893" mass="98990">MSSPSDGEKQLAADASVGAFTSALIFNGLVGAGIFIAFGIVRHWNKKIYQPRTYLVPENVQSPELPRGPFSWITASFTVSDTILLDRVGLDAYMYLRFLRMSAILFLGFTLVGLPILLPVNLVNGEGGGGLTDFTIGNVLQSWRLWFHLLLTIFFCGATVYMLWREMLEYTRRRHAYLLSEAHSKTPQSTTILVSAIPQGLDNEEALCDIFDRFPGGVKKVWVNRHPKKLEEICKERDEITLKLENAEYNYIRSAYGKKSKGNEAGQPERPIGRTSAIPFMGPKVDLIEFYSERLSKLNKEIDEMRGSKTSSTLKSAFIQFHTQFAAHSAVQTVVHPTPFKMSPIFAEISPLDVVWDNMGLDTVIKKGRKLISLSAATALVIFWTIPVVFVSSIANISSLVKIFSFLSFLQDLPPSIVGIIQGILPPLFLAILMALLPIILTLMSTFEGHVRHSTITLAVMKKYFFFLVVNVLLVSTISGGIFNTISGVDKDFSPIELISILSVRLPGCSTFFITYALLQGLTGPFMELLQIAPLVLNFVFTQLLAKSPRQLWNIQGRLSSVNYGILFPKQTLMFSIGILYSTIAPLVLPCVAFYFTMFYFVYRHQFLYVYNTPVETGGLAFPIAVKQVFTGIFIFEVTMFGIFLAKLATLPVIPHLVLLGLLIAVTVLALVNMNEAFNPLVTYLPVALFSKDLHVDIHGNVTHGNDEKAGSNPHDEESFEGERGSVMALDRLPHRRNQSQEKAVGKQELDEVATVSSQLPAFPTPNPSEVDSASLSAKSPPFARGRPDADISPGQLRQQGQINDKEGVIDAELKRLQDQAYCHPAMYTNQKPIWLPQDLQGLVNEEIAKLSNLGILVATNGAKFDAVTAKTQVSGILYAPGEESQYRLERGV</sequence>
<dbReference type="EMBL" id="JAABOA010000062">
    <property type="protein sequence ID" value="KAF9586186.1"/>
    <property type="molecule type" value="Genomic_DNA"/>
</dbReference>
<dbReference type="OrthoDB" id="1076608at2759"/>
<feature type="transmembrane region" description="Helical" evidence="8">
    <location>
        <begin position="464"/>
        <end position="486"/>
    </location>
</feature>
<feature type="transmembrane region" description="Helical" evidence="8">
    <location>
        <begin position="498"/>
        <end position="519"/>
    </location>
</feature>
<feature type="domain" description="CSC1/OSCA1-like N-terminal transmembrane" evidence="11">
    <location>
        <begin position="19"/>
        <end position="166"/>
    </location>
</feature>
<dbReference type="AlphaFoldDB" id="A0A9P6G3H7"/>
<feature type="domain" description="10TM putative phosphate transporter extracellular tail" evidence="10">
    <location>
        <begin position="815"/>
        <end position="867"/>
    </location>
</feature>
<gene>
    <name evidence="13" type="ORF">BGW38_008811</name>
</gene>
<dbReference type="GO" id="GO:0005227">
    <property type="term" value="F:calcium-activated cation channel activity"/>
    <property type="evidence" value="ECO:0007669"/>
    <property type="project" value="InterPro"/>
</dbReference>
<feature type="transmembrane region" description="Helical" evidence="8">
    <location>
        <begin position="624"/>
        <end position="646"/>
    </location>
</feature>
<feature type="region of interest" description="Disordered" evidence="7">
    <location>
        <begin position="702"/>
        <end position="795"/>
    </location>
</feature>
<evidence type="ECO:0000256" key="7">
    <source>
        <dbReference type="SAM" id="MobiDB-lite"/>
    </source>
</evidence>